<evidence type="ECO:0000313" key="4">
    <source>
        <dbReference type="Proteomes" id="UP001529338"/>
    </source>
</evidence>
<dbReference type="Proteomes" id="UP001529338">
    <property type="component" value="Unassembled WGS sequence"/>
</dbReference>
<dbReference type="Gene3D" id="2.60.40.10">
    <property type="entry name" value="Immunoglobulins"/>
    <property type="match status" value="2"/>
</dbReference>
<name>A0ABT7SHT1_9CELL</name>
<keyword evidence="4" id="KW-1185">Reference proteome</keyword>
<feature type="chain" id="PRO_5047177773" evidence="1">
    <location>
        <begin position="26"/>
        <end position="736"/>
    </location>
</feature>
<keyword evidence="1" id="KW-0732">Signal</keyword>
<comment type="caution">
    <text evidence="3">The sequence shown here is derived from an EMBL/GenBank/DDBJ whole genome shotgun (WGS) entry which is preliminary data.</text>
</comment>
<organism evidence="3 4">
    <name type="scientific">Cellulomonas alba</name>
    <dbReference type="NCBI Taxonomy" id="3053467"/>
    <lineage>
        <taxon>Bacteria</taxon>
        <taxon>Bacillati</taxon>
        <taxon>Actinomycetota</taxon>
        <taxon>Actinomycetes</taxon>
        <taxon>Micrococcales</taxon>
        <taxon>Cellulomonadaceae</taxon>
        <taxon>Cellulomonas</taxon>
    </lineage>
</organism>
<evidence type="ECO:0000313" key="3">
    <source>
        <dbReference type="EMBL" id="MDM7855746.1"/>
    </source>
</evidence>
<dbReference type="RefSeq" id="WP_289455608.1">
    <property type="nucleotide sequence ID" value="NZ_JAUCGQ010000001.1"/>
</dbReference>
<reference evidence="3 4" key="1">
    <citation type="submission" date="2023-06" db="EMBL/GenBank/DDBJ databases">
        <title>Cellulomonas sp. MW4 Whole genome sequence.</title>
        <authorList>
            <person name="Park S."/>
        </authorList>
    </citation>
    <scope>NUCLEOTIDE SEQUENCE [LARGE SCALE GENOMIC DNA]</scope>
    <source>
        <strain evidence="3 4">MW4</strain>
    </source>
</reference>
<gene>
    <name evidence="3" type="ORF">QRT04_12475</name>
</gene>
<evidence type="ECO:0000259" key="2">
    <source>
        <dbReference type="Pfam" id="PF16640"/>
    </source>
</evidence>
<dbReference type="Pfam" id="PF16640">
    <property type="entry name" value="Big_3_5"/>
    <property type="match status" value="2"/>
</dbReference>
<accession>A0ABT7SHT1</accession>
<proteinExistence type="predicted"/>
<dbReference type="EMBL" id="JAUCGQ010000001">
    <property type="protein sequence ID" value="MDM7855746.1"/>
    <property type="molecule type" value="Genomic_DNA"/>
</dbReference>
<evidence type="ECO:0000256" key="1">
    <source>
        <dbReference type="SAM" id="SignalP"/>
    </source>
</evidence>
<feature type="signal peptide" evidence="1">
    <location>
        <begin position="1"/>
        <end position="25"/>
    </location>
</feature>
<feature type="domain" description="Bacterial Ig-like" evidence="2">
    <location>
        <begin position="461"/>
        <end position="544"/>
    </location>
</feature>
<sequence>MATTLAGSVALALAATAFTAIPSQAAEGRPLTASTVASLQAGGVLPKISKKPTLDGSKSLSDQDGWSFATNAGVDFAVNADGELRLSNATTSGVIDQLVSPALDVPASESAGYDRFDAEFTVASATGGFQPGLRIEVAPDNGHGSRSGGTFTLWHNPATEKLEIGAVWSNPQGGWSNTTLAAVDPTQAHTIRISERFVVNGTDVADVYVDGAFAGRVGTYERYEGSGQGSISSLLFRASQAVPNASGADWDVQPAVPGTEGAGFLISDLSYSAEATEARSLNRVAVTAASHVKSLDFFQVDETRSAGHNELTADGLHVWTDDSSSNAKAAMYRALPKAMPLAEVGQPTMTFADGATGALPGLQLGIDRDGNGTWDGYLVQEGDTYGGGTWWTNKDYFGVPSGGGYASLGTLDDYLTANPQAQVLSFGYSLGSGVQGDATISSITVANTRYTFAKEIASSVSASPVKQVAGATAVLPVVVNPGASTGTVTVTKGSTTLGTASVVNGKANVTLAAGKLAVGAHTVQVAYSGSSTTAASTTTAKVTVSKSAATMSAKWSSARYGTAATVDVTVKGAAGDATGKVEVREGSKVLATKTLANGKATVSLPKSLSVGKHPLSLRYLGSSTVDAKSASKTLTVSKATSKSAVKLSSSKVKPSQRAKTTVTVTAPNLKPNGKATIVIQSQSGKVVNVDVTVKNGKVTKSLPRLLAGRYKVSVTFAGSSTISSSTSAASNLTVTW</sequence>
<protein>
    <submittedName>
        <fullName evidence="3">Ig-like domain-containing protein</fullName>
    </submittedName>
</protein>
<dbReference type="InterPro" id="IPR013783">
    <property type="entry name" value="Ig-like_fold"/>
</dbReference>
<dbReference type="InterPro" id="IPR032109">
    <property type="entry name" value="Big_3_5"/>
</dbReference>
<feature type="domain" description="Bacterial Ig-like" evidence="2">
    <location>
        <begin position="554"/>
        <end position="636"/>
    </location>
</feature>